<evidence type="ECO:0000256" key="1">
    <source>
        <dbReference type="ARBA" id="ARBA00023172"/>
    </source>
</evidence>
<dbReference type="SUPFAM" id="SSF56349">
    <property type="entry name" value="DNA breaking-rejoining enzymes"/>
    <property type="match status" value="1"/>
</dbReference>
<dbReference type="RefSeq" id="WP_211471178.1">
    <property type="nucleotide sequence ID" value="NZ_JAGSXH010000134.1"/>
</dbReference>
<organism evidence="3 4">
    <name type="scientific">Actinocrinis puniceicyclus</name>
    <dbReference type="NCBI Taxonomy" id="977794"/>
    <lineage>
        <taxon>Bacteria</taxon>
        <taxon>Bacillati</taxon>
        <taxon>Actinomycetota</taxon>
        <taxon>Actinomycetes</taxon>
        <taxon>Catenulisporales</taxon>
        <taxon>Actinospicaceae</taxon>
        <taxon>Actinocrinis</taxon>
    </lineage>
</organism>
<dbReference type="EMBL" id="JAGSXH010000134">
    <property type="protein sequence ID" value="MBS2966268.1"/>
    <property type="molecule type" value="Genomic_DNA"/>
</dbReference>
<keyword evidence="4" id="KW-1185">Reference proteome</keyword>
<keyword evidence="1" id="KW-0233">DNA recombination</keyword>
<dbReference type="GO" id="GO:0015074">
    <property type="term" value="P:DNA integration"/>
    <property type="evidence" value="ECO:0007669"/>
    <property type="project" value="InterPro"/>
</dbReference>
<dbReference type="GO" id="GO:0006310">
    <property type="term" value="P:DNA recombination"/>
    <property type="evidence" value="ECO:0007669"/>
    <property type="project" value="UniProtKB-KW"/>
</dbReference>
<evidence type="ECO:0000313" key="4">
    <source>
        <dbReference type="Proteomes" id="UP000677913"/>
    </source>
</evidence>
<evidence type="ECO:0000256" key="2">
    <source>
        <dbReference type="SAM" id="MobiDB-lite"/>
    </source>
</evidence>
<reference evidence="3" key="1">
    <citation type="submission" date="2021-04" db="EMBL/GenBank/DDBJ databases">
        <title>Genome based classification of Actinospica acidithermotolerans sp. nov., an actinobacterium isolated from an Indonesian hot spring.</title>
        <authorList>
            <person name="Kusuma A.B."/>
            <person name="Putra K.E."/>
            <person name="Nafisah S."/>
            <person name="Loh J."/>
            <person name="Nouioui I."/>
            <person name="Goodfellow M."/>
        </authorList>
    </citation>
    <scope>NUCLEOTIDE SEQUENCE</scope>
    <source>
        <strain evidence="3">DSM 45618</strain>
    </source>
</reference>
<name>A0A8J7WPQ8_9ACTN</name>
<evidence type="ECO:0000313" key="3">
    <source>
        <dbReference type="EMBL" id="MBS2966268.1"/>
    </source>
</evidence>
<protein>
    <submittedName>
        <fullName evidence="3">Uncharacterized protein</fullName>
    </submittedName>
</protein>
<proteinExistence type="predicted"/>
<dbReference type="GO" id="GO:0003677">
    <property type="term" value="F:DNA binding"/>
    <property type="evidence" value="ECO:0007669"/>
    <property type="project" value="InterPro"/>
</dbReference>
<dbReference type="Gene3D" id="1.10.443.10">
    <property type="entry name" value="Intergrase catalytic core"/>
    <property type="match status" value="1"/>
</dbReference>
<dbReference type="InterPro" id="IPR013762">
    <property type="entry name" value="Integrase-like_cat_sf"/>
</dbReference>
<dbReference type="AlphaFoldDB" id="A0A8J7WPQ8"/>
<comment type="caution">
    <text evidence="3">The sequence shown here is derived from an EMBL/GenBank/DDBJ whole genome shotgun (WGS) entry which is preliminary data.</text>
</comment>
<dbReference type="InterPro" id="IPR011010">
    <property type="entry name" value="DNA_brk_join_enz"/>
</dbReference>
<accession>A0A8J7WPQ8</accession>
<feature type="region of interest" description="Disordered" evidence="2">
    <location>
        <begin position="128"/>
        <end position="149"/>
    </location>
</feature>
<sequence length="149" mass="15952">MIDAIDAGDLHGLRDRALILLASAMGRRGAEIAAVNFNDLTEPEDGDGDGDGDSDVLRVRVRLSKTNSSGLKEDHVDVPRGTDLRYCPMHAVRRYQLALIRRGHVDGPLFVRLDQLGLLGAAAGSPARGLLDPPTDPPRHAGAPAWCNT</sequence>
<gene>
    <name evidence="3" type="ORF">KGA66_24700</name>
</gene>
<dbReference type="Proteomes" id="UP000677913">
    <property type="component" value="Unassembled WGS sequence"/>
</dbReference>